<dbReference type="InterPro" id="IPR011029">
    <property type="entry name" value="DEATH-like_dom_sf"/>
</dbReference>
<dbReference type="EMBL" id="JAMKFB020000004">
    <property type="protein sequence ID" value="KAL0195150.1"/>
    <property type="molecule type" value="Genomic_DNA"/>
</dbReference>
<evidence type="ECO:0000313" key="2">
    <source>
        <dbReference type="EMBL" id="KAL0195150.1"/>
    </source>
</evidence>
<protein>
    <recommendedName>
        <fullName evidence="1">Pyrin domain-containing protein</fullName>
    </recommendedName>
</protein>
<gene>
    <name evidence="2" type="ORF">M9458_008722</name>
</gene>
<feature type="domain" description="Pyrin" evidence="1">
    <location>
        <begin position="1"/>
        <end position="86"/>
    </location>
</feature>
<comment type="caution">
    <text evidence="2">The sequence shown here is derived from an EMBL/GenBank/DDBJ whole genome shotgun (WGS) entry which is preliminary data.</text>
</comment>
<dbReference type="Proteomes" id="UP001529510">
    <property type="component" value="Unassembled WGS sequence"/>
</dbReference>
<dbReference type="Pfam" id="PF02758">
    <property type="entry name" value="PYRIN"/>
    <property type="match status" value="1"/>
</dbReference>
<proteinExistence type="predicted"/>
<dbReference type="SUPFAM" id="SSF47986">
    <property type="entry name" value="DEATH domain"/>
    <property type="match status" value="1"/>
</dbReference>
<feature type="non-terminal residue" evidence="2">
    <location>
        <position position="90"/>
    </location>
</feature>
<name>A0ABD0R9D9_CIRMR</name>
<dbReference type="Gene3D" id="1.10.533.10">
    <property type="entry name" value="Death Domain, Fas"/>
    <property type="match status" value="1"/>
</dbReference>
<dbReference type="SMART" id="SM01289">
    <property type="entry name" value="PYRIN"/>
    <property type="match status" value="1"/>
</dbReference>
<dbReference type="AlphaFoldDB" id="A0ABD0R9D9"/>
<dbReference type="PROSITE" id="PS50824">
    <property type="entry name" value="DAPIN"/>
    <property type="match status" value="1"/>
</dbReference>
<sequence length="90" mass="10614">MASVKELLLNSLKKLEEAHLKEFQWHLTKDHECIAKYEMENADRLKTVDMMVLCFGPDESVMITVGMLRKMNHNHLAVELENKHKKEHKK</sequence>
<organism evidence="2 3">
    <name type="scientific">Cirrhinus mrigala</name>
    <name type="common">Mrigala</name>
    <dbReference type="NCBI Taxonomy" id="683832"/>
    <lineage>
        <taxon>Eukaryota</taxon>
        <taxon>Metazoa</taxon>
        <taxon>Chordata</taxon>
        <taxon>Craniata</taxon>
        <taxon>Vertebrata</taxon>
        <taxon>Euteleostomi</taxon>
        <taxon>Actinopterygii</taxon>
        <taxon>Neopterygii</taxon>
        <taxon>Teleostei</taxon>
        <taxon>Ostariophysi</taxon>
        <taxon>Cypriniformes</taxon>
        <taxon>Cyprinidae</taxon>
        <taxon>Labeoninae</taxon>
        <taxon>Labeonini</taxon>
        <taxon>Cirrhinus</taxon>
    </lineage>
</organism>
<dbReference type="InterPro" id="IPR004020">
    <property type="entry name" value="DAPIN"/>
</dbReference>
<accession>A0ABD0R9D9</accession>
<reference evidence="2 3" key="1">
    <citation type="submission" date="2024-05" db="EMBL/GenBank/DDBJ databases">
        <title>Genome sequencing and assembly of Indian major carp, Cirrhinus mrigala (Hamilton, 1822).</title>
        <authorList>
            <person name="Mohindra V."/>
            <person name="Chowdhury L.M."/>
            <person name="Lal K."/>
            <person name="Jena J.K."/>
        </authorList>
    </citation>
    <scope>NUCLEOTIDE SEQUENCE [LARGE SCALE GENOMIC DNA]</scope>
    <source>
        <strain evidence="2">CM1030</strain>
        <tissue evidence="2">Blood</tissue>
    </source>
</reference>
<evidence type="ECO:0000313" key="3">
    <source>
        <dbReference type="Proteomes" id="UP001529510"/>
    </source>
</evidence>
<dbReference type="CDD" id="cd08321">
    <property type="entry name" value="Pyrin_ASC-like"/>
    <property type="match status" value="1"/>
</dbReference>
<evidence type="ECO:0000259" key="1">
    <source>
        <dbReference type="PROSITE" id="PS50824"/>
    </source>
</evidence>
<keyword evidence="3" id="KW-1185">Reference proteome</keyword>